<name>A0A0F9TZZ0_9ZZZZ</name>
<dbReference type="Pfam" id="PF17236">
    <property type="entry name" value="SU10_MCP"/>
    <property type="match status" value="1"/>
</dbReference>
<dbReference type="EMBL" id="LAZR01001303">
    <property type="protein sequence ID" value="KKN46948.1"/>
    <property type="molecule type" value="Genomic_DNA"/>
</dbReference>
<proteinExistence type="predicted"/>
<evidence type="ECO:0008006" key="2">
    <source>
        <dbReference type="Google" id="ProtNLM"/>
    </source>
</evidence>
<reference evidence="1" key="1">
    <citation type="journal article" date="2015" name="Nature">
        <title>Complex archaea that bridge the gap between prokaryotes and eukaryotes.</title>
        <authorList>
            <person name="Spang A."/>
            <person name="Saw J.H."/>
            <person name="Jorgensen S.L."/>
            <person name="Zaremba-Niedzwiedzka K."/>
            <person name="Martijn J."/>
            <person name="Lind A.E."/>
            <person name="van Eijk R."/>
            <person name="Schleper C."/>
            <person name="Guy L."/>
            <person name="Ettema T.J."/>
        </authorList>
    </citation>
    <scope>NUCLEOTIDE SEQUENCE</scope>
</reference>
<dbReference type="AlphaFoldDB" id="A0A0F9TZZ0"/>
<comment type="caution">
    <text evidence="1">The sequence shown here is derived from an EMBL/GenBank/DDBJ whole genome shotgun (WGS) entry which is preliminary data.</text>
</comment>
<protein>
    <recommendedName>
        <fullName evidence="2">Capsid protein</fullName>
    </recommendedName>
</protein>
<evidence type="ECO:0000313" key="1">
    <source>
        <dbReference type="EMBL" id="KKN46948.1"/>
    </source>
</evidence>
<organism evidence="1">
    <name type="scientific">marine sediment metagenome</name>
    <dbReference type="NCBI Taxonomy" id="412755"/>
    <lineage>
        <taxon>unclassified sequences</taxon>
        <taxon>metagenomes</taxon>
        <taxon>ecological metagenomes</taxon>
    </lineage>
</organism>
<sequence>MAQAGLPHSALVGGNSVRSTILQSYVFNAGIHDPEISNILSYKYPQYYMTAMLDRLGSYEAVAQDTYSWFTMDRTRQSGTISALANGTTTSATIEVAEFVYSSPNLGYALVGDIFRIESGELAKVTAITVGSSDSSAQKLTVERLAGGSWSTSLILDTWKIGHMFTAFEEASSAPGTRLYLPTEEYNYTAILRRSFKISGSEFTNRTRIGDGSAWYWEKEDLEMKEFARDKEGLVMFGERASNSSSVIKHTKGIWQYAVDNGVSNGFVAATGVSETDIQDHIKDLLIQGVSNEILVLCGAQFLADFQRAMRDYAVNGAINFGNFGGNTVGLDFQEYKFMGKTMKVVYYELFDDTAMLPTPVASLSSSVVNFSNTSLWLDLGTDTNGKKLISLKYKEHDGQSRKFIHAYEVGMMNPAGQNGGQVSTGGDFFLVHYLSECGVEVRLSNRLGILKATS</sequence>
<gene>
    <name evidence="1" type="ORF">LCGC14_0667720</name>
</gene>
<accession>A0A0F9TZZ0</accession>
<dbReference type="InterPro" id="IPR035198">
    <property type="entry name" value="SU10_MCP"/>
</dbReference>